<dbReference type="EMBL" id="JAIWYP010000006">
    <property type="protein sequence ID" value="KAH3808641.1"/>
    <property type="molecule type" value="Genomic_DNA"/>
</dbReference>
<sequence length="195" mass="22166">MQAICIPERDIEQLKVALIQATVASIPRFNPAAKKKRPPKARGPDIQAAARLIKHAWWVGMCDGAPRGESHPTAVEMKKAKRNLRKAQRKFYAKKRCSDLDGIMNANDDTTFYKLVRQQRSTCRHLTSCLQHEGKKLTSPEEISDGWAKYFETLATTINDQRYDNSYLKQATEDLNHLQIAFQTRGIKIADTDVP</sequence>
<name>A0A9D4JD70_DREPO</name>
<reference evidence="1" key="1">
    <citation type="journal article" date="2019" name="bioRxiv">
        <title>The Genome of the Zebra Mussel, Dreissena polymorpha: A Resource for Invasive Species Research.</title>
        <authorList>
            <person name="McCartney M.A."/>
            <person name="Auch B."/>
            <person name="Kono T."/>
            <person name="Mallez S."/>
            <person name="Zhang Y."/>
            <person name="Obille A."/>
            <person name="Becker A."/>
            <person name="Abrahante J.E."/>
            <person name="Garbe J."/>
            <person name="Badalamenti J.P."/>
            <person name="Herman A."/>
            <person name="Mangelson H."/>
            <person name="Liachko I."/>
            <person name="Sullivan S."/>
            <person name="Sone E.D."/>
            <person name="Koren S."/>
            <person name="Silverstein K.A.T."/>
            <person name="Beckman K.B."/>
            <person name="Gohl D.M."/>
        </authorList>
    </citation>
    <scope>NUCLEOTIDE SEQUENCE</scope>
    <source>
        <strain evidence="1">Duluth1</strain>
        <tissue evidence="1">Whole animal</tissue>
    </source>
</reference>
<comment type="caution">
    <text evidence="1">The sequence shown here is derived from an EMBL/GenBank/DDBJ whole genome shotgun (WGS) entry which is preliminary data.</text>
</comment>
<keyword evidence="2" id="KW-1185">Reference proteome</keyword>
<evidence type="ECO:0000313" key="2">
    <source>
        <dbReference type="Proteomes" id="UP000828390"/>
    </source>
</evidence>
<dbReference type="Proteomes" id="UP000828390">
    <property type="component" value="Unassembled WGS sequence"/>
</dbReference>
<gene>
    <name evidence="1" type="ORF">DPMN_136998</name>
</gene>
<dbReference type="AlphaFoldDB" id="A0A9D4JD70"/>
<accession>A0A9D4JD70</accession>
<evidence type="ECO:0000313" key="1">
    <source>
        <dbReference type="EMBL" id="KAH3808641.1"/>
    </source>
</evidence>
<protein>
    <submittedName>
        <fullName evidence="1">Uncharacterized protein</fullName>
    </submittedName>
</protein>
<organism evidence="1 2">
    <name type="scientific">Dreissena polymorpha</name>
    <name type="common">Zebra mussel</name>
    <name type="synonym">Mytilus polymorpha</name>
    <dbReference type="NCBI Taxonomy" id="45954"/>
    <lineage>
        <taxon>Eukaryota</taxon>
        <taxon>Metazoa</taxon>
        <taxon>Spiralia</taxon>
        <taxon>Lophotrochozoa</taxon>
        <taxon>Mollusca</taxon>
        <taxon>Bivalvia</taxon>
        <taxon>Autobranchia</taxon>
        <taxon>Heteroconchia</taxon>
        <taxon>Euheterodonta</taxon>
        <taxon>Imparidentia</taxon>
        <taxon>Neoheterodontei</taxon>
        <taxon>Myida</taxon>
        <taxon>Dreissenoidea</taxon>
        <taxon>Dreissenidae</taxon>
        <taxon>Dreissena</taxon>
    </lineage>
</organism>
<reference evidence="1" key="2">
    <citation type="submission" date="2020-11" db="EMBL/GenBank/DDBJ databases">
        <authorList>
            <person name="McCartney M.A."/>
            <person name="Auch B."/>
            <person name="Kono T."/>
            <person name="Mallez S."/>
            <person name="Becker A."/>
            <person name="Gohl D.M."/>
            <person name="Silverstein K.A.T."/>
            <person name="Koren S."/>
            <person name="Bechman K.B."/>
            <person name="Herman A."/>
            <person name="Abrahante J.E."/>
            <person name="Garbe J."/>
        </authorList>
    </citation>
    <scope>NUCLEOTIDE SEQUENCE</scope>
    <source>
        <strain evidence="1">Duluth1</strain>
        <tissue evidence="1">Whole animal</tissue>
    </source>
</reference>
<proteinExistence type="predicted"/>